<dbReference type="InterPro" id="IPR035421">
    <property type="entry name" value="Terminase_6C"/>
</dbReference>
<keyword evidence="4" id="KW-0231">Viral genome packaging</keyword>
<dbReference type="Gene3D" id="3.40.50.300">
    <property type="entry name" value="P-loop containing nucleotide triphosphate hydrolases"/>
    <property type="match status" value="1"/>
</dbReference>
<feature type="domain" description="Terminase large subunit gp17-like C-terminal" evidence="5">
    <location>
        <begin position="326"/>
        <end position="485"/>
    </location>
</feature>
<keyword evidence="3" id="KW-0067">ATP-binding</keyword>
<evidence type="ECO:0000256" key="3">
    <source>
        <dbReference type="ARBA" id="ARBA00022840"/>
    </source>
</evidence>
<keyword evidence="2" id="KW-0547">Nucleotide-binding</keyword>
<protein>
    <submittedName>
        <fullName evidence="6">Phage_term_2, phage terminase, large subunit, PBSX family</fullName>
    </submittedName>
</protein>
<evidence type="ECO:0000256" key="1">
    <source>
        <dbReference type="ARBA" id="ARBA00022612"/>
    </source>
</evidence>
<evidence type="ECO:0000259" key="5">
    <source>
        <dbReference type="Pfam" id="PF17289"/>
    </source>
</evidence>
<dbReference type="GO" id="GO:0005524">
    <property type="term" value="F:ATP binding"/>
    <property type="evidence" value="ECO:0007669"/>
    <property type="project" value="UniProtKB-KW"/>
</dbReference>
<dbReference type="SUPFAM" id="SSF52540">
    <property type="entry name" value="P-loop containing nucleoside triphosphate hydrolases"/>
    <property type="match status" value="1"/>
</dbReference>
<accession>A0A6J7X0N3</accession>
<dbReference type="EMBL" id="LR798308">
    <property type="protein sequence ID" value="CAB5222562.1"/>
    <property type="molecule type" value="Genomic_DNA"/>
</dbReference>
<evidence type="ECO:0000256" key="2">
    <source>
        <dbReference type="ARBA" id="ARBA00022741"/>
    </source>
</evidence>
<dbReference type="InterPro" id="IPR027417">
    <property type="entry name" value="P-loop_NTPase"/>
</dbReference>
<evidence type="ECO:0000256" key="4">
    <source>
        <dbReference type="ARBA" id="ARBA00023219"/>
    </source>
</evidence>
<reference evidence="6" key="1">
    <citation type="submission" date="2020-05" db="EMBL/GenBank/DDBJ databases">
        <authorList>
            <person name="Chiriac C."/>
            <person name="Salcher M."/>
            <person name="Ghai R."/>
            <person name="Kavagutti S V."/>
        </authorList>
    </citation>
    <scope>NUCLEOTIDE SEQUENCE</scope>
</reference>
<proteinExistence type="predicted"/>
<name>A0A6J7X0N3_9CAUD</name>
<gene>
    <name evidence="6" type="ORF">UFOVP366_10</name>
</gene>
<dbReference type="Gene3D" id="3.30.420.280">
    <property type="match status" value="1"/>
</dbReference>
<organism evidence="6">
    <name type="scientific">uncultured Caudovirales phage</name>
    <dbReference type="NCBI Taxonomy" id="2100421"/>
    <lineage>
        <taxon>Viruses</taxon>
        <taxon>Duplodnaviria</taxon>
        <taxon>Heunggongvirae</taxon>
        <taxon>Uroviricota</taxon>
        <taxon>Caudoviricetes</taxon>
        <taxon>Peduoviridae</taxon>
        <taxon>Maltschvirus</taxon>
        <taxon>Maltschvirus maltsch</taxon>
    </lineage>
</organism>
<keyword evidence="1" id="KW-1188">Viral release from host cell</keyword>
<dbReference type="Pfam" id="PF17289">
    <property type="entry name" value="Terminase_6C"/>
    <property type="match status" value="1"/>
</dbReference>
<sequence length="523" mass="60026">MNFLSDDEFGQLTGAEQDEYLRLLEIDLQAWKLTGNKRQEKAHALVKKVDWLLYGGAAGGGKSELLAYHAHELSEKYPGHRTLLVRTALPELRRSLIIRSQVRYAQLNVDAALRSIDNVKAWWYGNGSVIEYGFCARDEDVGQYMSAEYDFIGFDEATQFTPYQMLMMSGRLRTSRKMTALGVRTHVMFATNPGDRGHTFLYKMLVQPTQHGKYAVVYDVREGFENPEVVRRVELPDDPAEIDKLEIPHDPTDHLIVAFVPSTVDDNPHIDPTYRKHLSMLPETERKQKLLGDWDTFTGQYFSEFNRETHVIPPFEIPAEWPRYRGIDFGTANPYCCLWGAWDPADGTCYVYREAYQKNLTAAQQAMQIKEMSKTSDGKNERITATVIDPSTYSNVQGLGQTVAGVYSSLGVNVSRAKNARISGWQNVHRYLQPGVINDEPKLKIFSTCEHLLRTLPAMRHDKTKVEDVDTDDEDHAVDALRYLLACRPYNEITRKHKHATYDAEGRVQRFMEKLDKTKKRRW</sequence>
<evidence type="ECO:0000313" key="6">
    <source>
        <dbReference type="EMBL" id="CAB5222562.1"/>
    </source>
</evidence>